<organism evidence="3 4">
    <name type="scientific">Rhizopus delemar</name>
    <dbReference type="NCBI Taxonomy" id="936053"/>
    <lineage>
        <taxon>Eukaryota</taxon>
        <taxon>Fungi</taxon>
        <taxon>Fungi incertae sedis</taxon>
        <taxon>Mucoromycota</taxon>
        <taxon>Mucoromycotina</taxon>
        <taxon>Mucoromycetes</taxon>
        <taxon>Mucorales</taxon>
        <taxon>Mucorineae</taxon>
        <taxon>Rhizopodaceae</taxon>
        <taxon>Rhizopus</taxon>
    </lineage>
</organism>
<evidence type="ECO:0000313" key="4">
    <source>
        <dbReference type="Proteomes" id="UP000740926"/>
    </source>
</evidence>
<dbReference type="Proteomes" id="UP000740926">
    <property type="component" value="Unassembled WGS sequence"/>
</dbReference>
<comment type="caution">
    <text evidence="3">The sequence shown here is derived from an EMBL/GenBank/DDBJ whole genome shotgun (WGS) entry which is preliminary data.</text>
</comment>
<evidence type="ECO:0000259" key="2">
    <source>
        <dbReference type="SMART" id="SM00343"/>
    </source>
</evidence>
<evidence type="ECO:0000313" key="3">
    <source>
        <dbReference type="EMBL" id="KAG1564823.1"/>
    </source>
</evidence>
<dbReference type="EMBL" id="JAANIU010002412">
    <property type="protein sequence ID" value="KAG1564823.1"/>
    <property type="molecule type" value="Genomic_DNA"/>
</dbReference>
<dbReference type="GO" id="GO:0008270">
    <property type="term" value="F:zinc ion binding"/>
    <property type="evidence" value="ECO:0007669"/>
    <property type="project" value="InterPro"/>
</dbReference>
<feature type="compositionally biased region" description="Polar residues" evidence="1">
    <location>
        <begin position="278"/>
        <end position="289"/>
    </location>
</feature>
<sequence length="376" mass="42238">MNLDSFLSPLVAEPEKTAQPKTKPKPRSYAQVISAKQPVSLMYQGITAPDQDSDSPLREYQSRIFYRAARSANAIMLDITHVKSQYTDLQCMQELKNQHPNVYTCNILRDSSTQYLELYIEQDENEILINGVVFSKLKLRVTPRQDVDDTVKMIRVKLSHLPMLPREAVLEGLKKSLSPFGQLKDVGIHTEATTGFFMGAGYAVLAVPIENTDQVSSIYQELYHNIQYCHKIGHTKFDCEKSKARIVCYSCHQFGHRSFACPRNQTHNPIKKAKGENRVTSFEQTTSKPSTDKATDNSAMQTEQDQTNEEASDTDDSDYIPSDGEQMEESSSATRDIDQMEVDSLLKDTESSIPPDPASTTKVPGEGPIIITEDEL</sequence>
<evidence type="ECO:0000256" key="1">
    <source>
        <dbReference type="SAM" id="MobiDB-lite"/>
    </source>
</evidence>
<feature type="domain" description="CCHC-type" evidence="2">
    <location>
        <begin position="227"/>
        <end position="241"/>
    </location>
</feature>
<proteinExistence type="predicted"/>
<feature type="region of interest" description="Disordered" evidence="1">
    <location>
        <begin position="1"/>
        <end position="27"/>
    </location>
</feature>
<name>A0A9P6YUH3_9FUNG</name>
<gene>
    <name evidence="3" type="ORF">G6F50_010656</name>
</gene>
<reference evidence="3 4" key="1">
    <citation type="journal article" date="2020" name="Microb. Genom.">
        <title>Genetic diversity of clinical and environmental Mucorales isolates obtained from an investigation of mucormycosis cases among solid organ transplant recipients.</title>
        <authorList>
            <person name="Nguyen M.H."/>
            <person name="Kaul D."/>
            <person name="Muto C."/>
            <person name="Cheng S.J."/>
            <person name="Richter R.A."/>
            <person name="Bruno V.M."/>
            <person name="Liu G."/>
            <person name="Beyhan S."/>
            <person name="Sundermann A.J."/>
            <person name="Mounaud S."/>
            <person name="Pasculle A.W."/>
            <person name="Nierman W.C."/>
            <person name="Driscoll E."/>
            <person name="Cumbie R."/>
            <person name="Clancy C.J."/>
            <person name="Dupont C.L."/>
        </authorList>
    </citation>
    <scope>NUCLEOTIDE SEQUENCE [LARGE SCALE GENOMIC DNA]</scope>
    <source>
        <strain evidence="3 4">GL24</strain>
    </source>
</reference>
<feature type="region of interest" description="Disordered" evidence="1">
    <location>
        <begin position="262"/>
        <end position="376"/>
    </location>
</feature>
<dbReference type="Gene3D" id="4.10.60.10">
    <property type="entry name" value="Zinc finger, CCHC-type"/>
    <property type="match status" value="1"/>
</dbReference>
<feature type="domain" description="CCHC-type" evidence="2">
    <location>
        <begin position="247"/>
        <end position="263"/>
    </location>
</feature>
<feature type="compositionally biased region" description="Acidic residues" evidence="1">
    <location>
        <begin position="306"/>
        <end position="318"/>
    </location>
</feature>
<dbReference type="InterPro" id="IPR001878">
    <property type="entry name" value="Znf_CCHC"/>
</dbReference>
<accession>A0A9P6YUH3</accession>
<keyword evidence="4" id="KW-1185">Reference proteome</keyword>
<dbReference type="SUPFAM" id="SSF57756">
    <property type="entry name" value="Retrovirus zinc finger-like domains"/>
    <property type="match status" value="1"/>
</dbReference>
<feature type="compositionally biased region" description="Polar residues" evidence="1">
    <location>
        <begin position="296"/>
        <end position="305"/>
    </location>
</feature>
<dbReference type="InterPro" id="IPR036875">
    <property type="entry name" value="Znf_CCHC_sf"/>
</dbReference>
<protein>
    <recommendedName>
        <fullName evidence="2">CCHC-type domain-containing protein</fullName>
    </recommendedName>
</protein>
<dbReference type="GO" id="GO:0003676">
    <property type="term" value="F:nucleic acid binding"/>
    <property type="evidence" value="ECO:0007669"/>
    <property type="project" value="InterPro"/>
</dbReference>
<dbReference type="SMART" id="SM00343">
    <property type="entry name" value="ZnF_C2HC"/>
    <property type="match status" value="2"/>
</dbReference>
<dbReference type="AlphaFoldDB" id="A0A9P6YUH3"/>